<dbReference type="FunFam" id="1.25.40.10:FF:000090">
    <property type="entry name" value="Pentatricopeptide repeat-containing protein, chloroplastic"/>
    <property type="match status" value="1"/>
</dbReference>
<dbReference type="GO" id="GO:0003723">
    <property type="term" value="F:RNA binding"/>
    <property type="evidence" value="ECO:0007669"/>
    <property type="project" value="InterPro"/>
</dbReference>
<dbReference type="PROSITE" id="PS51375">
    <property type="entry name" value="PPR"/>
    <property type="match status" value="3"/>
</dbReference>
<evidence type="ECO:0000313" key="3">
    <source>
        <dbReference type="EMBL" id="CAI0436227.1"/>
    </source>
</evidence>
<feature type="repeat" description="PPR" evidence="2">
    <location>
        <begin position="261"/>
        <end position="295"/>
    </location>
</feature>
<organism evidence="3 4">
    <name type="scientific">Linum tenue</name>
    <dbReference type="NCBI Taxonomy" id="586396"/>
    <lineage>
        <taxon>Eukaryota</taxon>
        <taxon>Viridiplantae</taxon>
        <taxon>Streptophyta</taxon>
        <taxon>Embryophyta</taxon>
        <taxon>Tracheophyta</taxon>
        <taxon>Spermatophyta</taxon>
        <taxon>Magnoliopsida</taxon>
        <taxon>eudicotyledons</taxon>
        <taxon>Gunneridae</taxon>
        <taxon>Pentapetalae</taxon>
        <taxon>rosids</taxon>
        <taxon>fabids</taxon>
        <taxon>Malpighiales</taxon>
        <taxon>Linaceae</taxon>
        <taxon>Linum</taxon>
    </lineage>
</organism>
<evidence type="ECO:0008006" key="5">
    <source>
        <dbReference type="Google" id="ProtNLM"/>
    </source>
</evidence>
<evidence type="ECO:0000256" key="1">
    <source>
        <dbReference type="ARBA" id="ARBA00022737"/>
    </source>
</evidence>
<dbReference type="Pfam" id="PF01535">
    <property type="entry name" value="PPR"/>
    <property type="match status" value="6"/>
</dbReference>
<dbReference type="InterPro" id="IPR011990">
    <property type="entry name" value="TPR-like_helical_dom_sf"/>
</dbReference>
<dbReference type="InterPro" id="IPR046848">
    <property type="entry name" value="E_motif"/>
</dbReference>
<dbReference type="Pfam" id="PF20431">
    <property type="entry name" value="E_motif"/>
    <property type="match status" value="1"/>
</dbReference>
<comment type="caution">
    <text evidence="3">The sequence shown here is derived from an EMBL/GenBank/DDBJ whole genome shotgun (WGS) entry which is preliminary data.</text>
</comment>
<protein>
    <recommendedName>
        <fullName evidence="5">Pentatricopeptide repeat-containing protein</fullName>
    </recommendedName>
</protein>
<dbReference type="AlphaFoldDB" id="A0AAV0LNX3"/>
<keyword evidence="4" id="KW-1185">Reference proteome</keyword>
<feature type="repeat" description="PPR" evidence="2">
    <location>
        <begin position="159"/>
        <end position="189"/>
    </location>
</feature>
<sequence length="490" mass="54781">MVFDSQSQSDCSSNPILWNSILRANVSGEWYENALNLYARMRKFGNLGDGFTIPLVIRACRNLGCRSSKSSRLCQIVHSHAIEAGFRTHLHVSNELIGMYAKLGRMVDARKVFERMRVRTTLSWNMMVSGYSFNCDAVAALDIFRRMETEVFSQMERPDIVSWSAVISGFATNQREEEALNLFRRMHSAANVTANAVMICSVLSACAELSALNLGKEIHGYMIRTFLSNELLVSNSLVDMYMKCGNLKEGHLVFERTEGKDVISWNSIIKGFGMYGLGIKALQMFDRMITSGHQPDGITFVAILSACSHAGLVDQGRLLFNNMVSKYGIEPGMEHYACTVDLLGRSGFLEEASEVVKKMPMEPNDCVLGALLNSCKMHTNTTFAENVVSRMSSLVSERPWSCTLMMNIYAGSGKWEDSAKERASARSKGLKKAAGRSWIEVKKKFHKFVAGDCLEEKNSGEIFRVLGGLTNQMEDISDDYVIFLKLMMLD</sequence>
<dbReference type="GO" id="GO:0009451">
    <property type="term" value="P:RNA modification"/>
    <property type="evidence" value="ECO:0007669"/>
    <property type="project" value="InterPro"/>
</dbReference>
<dbReference type="InterPro" id="IPR046960">
    <property type="entry name" value="PPR_At4g14850-like_plant"/>
</dbReference>
<gene>
    <name evidence="3" type="ORF">LITE_LOCUS25002</name>
</gene>
<reference evidence="3" key="1">
    <citation type="submission" date="2022-08" db="EMBL/GenBank/DDBJ databases">
        <authorList>
            <person name="Gutierrez-Valencia J."/>
        </authorList>
    </citation>
    <scope>NUCLEOTIDE SEQUENCE</scope>
</reference>
<dbReference type="PANTHER" id="PTHR47926:SF344">
    <property type="entry name" value="OS07G0636900 PROTEIN"/>
    <property type="match status" value="1"/>
</dbReference>
<dbReference type="PANTHER" id="PTHR47926">
    <property type="entry name" value="PENTATRICOPEPTIDE REPEAT-CONTAINING PROTEIN"/>
    <property type="match status" value="1"/>
</dbReference>
<feature type="repeat" description="PPR" evidence="2">
    <location>
        <begin position="296"/>
        <end position="331"/>
    </location>
</feature>
<dbReference type="InterPro" id="IPR002885">
    <property type="entry name" value="PPR_rpt"/>
</dbReference>
<dbReference type="Gene3D" id="1.25.40.10">
    <property type="entry name" value="Tetratricopeptide repeat domain"/>
    <property type="match status" value="3"/>
</dbReference>
<accession>A0AAV0LNX3</accession>
<dbReference type="NCBIfam" id="TIGR00756">
    <property type="entry name" value="PPR"/>
    <property type="match status" value="4"/>
</dbReference>
<dbReference type="Proteomes" id="UP001154282">
    <property type="component" value="Unassembled WGS sequence"/>
</dbReference>
<evidence type="ECO:0000256" key="2">
    <source>
        <dbReference type="PROSITE-ProRule" id="PRU00708"/>
    </source>
</evidence>
<keyword evidence="1" id="KW-0677">Repeat</keyword>
<evidence type="ECO:0000313" key="4">
    <source>
        <dbReference type="Proteomes" id="UP001154282"/>
    </source>
</evidence>
<dbReference type="Pfam" id="PF13041">
    <property type="entry name" value="PPR_2"/>
    <property type="match status" value="1"/>
</dbReference>
<proteinExistence type="predicted"/>
<dbReference type="FunFam" id="1.25.40.10:FF:000393">
    <property type="entry name" value="Pentatricopeptide repeat-containing protein At1g20230"/>
    <property type="match status" value="1"/>
</dbReference>
<dbReference type="EMBL" id="CAMGYJ010000006">
    <property type="protein sequence ID" value="CAI0436227.1"/>
    <property type="molecule type" value="Genomic_DNA"/>
</dbReference>
<name>A0AAV0LNX3_9ROSI</name>